<dbReference type="Proteomes" id="UP001170481">
    <property type="component" value="Unassembled WGS sequence"/>
</dbReference>
<name>A0AAP4U3Q3_9GAMM</name>
<dbReference type="EMBL" id="JAUORK010000024">
    <property type="protein sequence ID" value="MDO6673383.1"/>
    <property type="molecule type" value="Genomic_DNA"/>
</dbReference>
<comment type="caution">
    <text evidence="1">The sequence shown here is derived from an EMBL/GenBank/DDBJ whole genome shotgun (WGS) entry which is preliminary data.</text>
</comment>
<reference evidence="1" key="1">
    <citation type="submission" date="2023-07" db="EMBL/GenBank/DDBJ databases">
        <title>Genome content predicts the carbon catabolic preferences of heterotrophic bacteria.</title>
        <authorList>
            <person name="Gralka M."/>
        </authorList>
    </citation>
    <scope>NUCLEOTIDE SEQUENCE</scope>
    <source>
        <strain evidence="1">C2R13</strain>
    </source>
</reference>
<dbReference type="AlphaFoldDB" id="A0AAP4U3Q3"/>
<dbReference type="RefSeq" id="WP_303595063.1">
    <property type="nucleotide sequence ID" value="NZ_JAUORK010000024.1"/>
</dbReference>
<proteinExistence type="predicted"/>
<protein>
    <submittedName>
        <fullName evidence="1">Uncharacterized protein</fullName>
    </submittedName>
</protein>
<sequence length="296" mass="32991">MFTSLARTVLERTGLARIGLAHTAAKLKPAGLAGHRVLVEAPMASSCRELCWQLAAAGAALILVEREGDDHALLCRLLPTPSGQQHRRLSLTHADVRGDELCTQLHNIPASERPDTLLSLPGDGRWHLESGRAWHVLERGGWPAEVRAKVLECLELYGSADSRRPLLELIVQADGDFFVPLPTAKHSRIRLHTPALITGEEDPLLMRLARHQGNHPVSVARQARKLIFRLRLARARHPLAYGWLMAGEALRRVIGGPRRMLERGALGLREQRMLLTARLARWRHARHQGRRARSGV</sequence>
<evidence type="ECO:0000313" key="2">
    <source>
        <dbReference type="Proteomes" id="UP001170481"/>
    </source>
</evidence>
<organism evidence="1 2">
    <name type="scientific">Cobetia amphilecti</name>
    <dbReference type="NCBI Taxonomy" id="1055104"/>
    <lineage>
        <taxon>Bacteria</taxon>
        <taxon>Pseudomonadati</taxon>
        <taxon>Pseudomonadota</taxon>
        <taxon>Gammaproteobacteria</taxon>
        <taxon>Oceanospirillales</taxon>
        <taxon>Halomonadaceae</taxon>
        <taxon>Cobetia</taxon>
    </lineage>
</organism>
<evidence type="ECO:0000313" key="1">
    <source>
        <dbReference type="EMBL" id="MDO6673383.1"/>
    </source>
</evidence>
<gene>
    <name evidence="1" type="ORF">Q4535_14815</name>
</gene>
<accession>A0AAP4U3Q3</accession>